<gene>
    <name evidence="3" type="ORF">AB0I48_02640</name>
</gene>
<evidence type="ECO:0000256" key="1">
    <source>
        <dbReference type="ARBA" id="ARBA00022801"/>
    </source>
</evidence>
<dbReference type="CDD" id="cd03674">
    <property type="entry name" value="NUDIX_Hydrolase"/>
    <property type="match status" value="1"/>
</dbReference>
<feature type="domain" description="Nudix hydrolase" evidence="2">
    <location>
        <begin position="49"/>
        <end position="182"/>
    </location>
</feature>
<dbReference type="RefSeq" id="WP_357779641.1">
    <property type="nucleotide sequence ID" value="NZ_JBFAKC010000001.1"/>
</dbReference>
<comment type="caution">
    <text evidence="3">The sequence shown here is derived from an EMBL/GenBank/DDBJ whole genome shotgun (WGS) entry which is preliminary data.</text>
</comment>
<dbReference type="InterPro" id="IPR000086">
    <property type="entry name" value="NUDIX_hydrolase_dom"/>
</dbReference>
<organism evidence="3 4">
    <name type="scientific">Nocardia aurea</name>
    <dbReference type="NCBI Taxonomy" id="2144174"/>
    <lineage>
        <taxon>Bacteria</taxon>
        <taxon>Bacillati</taxon>
        <taxon>Actinomycetota</taxon>
        <taxon>Actinomycetes</taxon>
        <taxon>Mycobacteriales</taxon>
        <taxon>Nocardiaceae</taxon>
        <taxon>Nocardia</taxon>
    </lineage>
</organism>
<keyword evidence="4" id="KW-1185">Reference proteome</keyword>
<protein>
    <submittedName>
        <fullName evidence="3">NUDIX domain-containing protein</fullName>
    </submittedName>
</protein>
<dbReference type="SUPFAM" id="SSF55811">
    <property type="entry name" value="Nudix"/>
    <property type="match status" value="1"/>
</dbReference>
<dbReference type="PROSITE" id="PS51462">
    <property type="entry name" value="NUDIX"/>
    <property type="match status" value="1"/>
</dbReference>
<dbReference type="Pfam" id="PF00293">
    <property type="entry name" value="NUDIX"/>
    <property type="match status" value="1"/>
</dbReference>
<dbReference type="Proteomes" id="UP001551695">
    <property type="component" value="Unassembled WGS sequence"/>
</dbReference>
<evidence type="ECO:0000313" key="3">
    <source>
        <dbReference type="EMBL" id="MEV0706439.1"/>
    </source>
</evidence>
<dbReference type="InterPro" id="IPR015797">
    <property type="entry name" value="NUDIX_hydrolase-like_dom_sf"/>
</dbReference>
<dbReference type="Gene3D" id="3.90.79.10">
    <property type="entry name" value="Nucleoside Triphosphate Pyrophosphohydrolase"/>
    <property type="match status" value="1"/>
</dbReference>
<proteinExistence type="predicted"/>
<sequence>MNSVTAGIAEIVGGIEAFDDLERAHIATTLSWMAATDDVFRRVKPAVPPRHLVSYVVLVDPDAGAVFLGSHLLAGLWLPTGGHVDPGELPLAAARRETFEELGIEADFDVVGTDPLFLTVTTTIGPSGGHEDVSFWYVIRGDRTREYALDPREFGEGRWFDIEELAHLESDPHMSRFLAKLDSAIGGRPTGTG</sequence>
<name>A0ABV3FM02_9NOCA</name>
<keyword evidence="1" id="KW-0378">Hydrolase</keyword>
<evidence type="ECO:0000259" key="2">
    <source>
        <dbReference type="PROSITE" id="PS51462"/>
    </source>
</evidence>
<dbReference type="InterPro" id="IPR020084">
    <property type="entry name" value="NUDIX_hydrolase_CS"/>
</dbReference>
<dbReference type="PROSITE" id="PS00893">
    <property type="entry name" value="NUDIX_BOX"/>
    <property type="match status" value="1"/>
</dbReference>
<dbReference type="InterPro" id="IPR051325">
    <property type="entry name" value="Nudix_hydrolase_domain"/>
</dbReference>
<reference evidence="3 4" key="1">
    <citation type="submission" date="2024-06" db="EMBL/GenBank/DDBJ databases">
        <title>The Natural Products Discovery Center: Release of the First 8490 Sequenced Strains for Exploring Actinobacteria Biosynthetic Diversity.</title>
        <authorList>
            <person name="Kalkreuter E."/>
            <person name="Kautsar S.A."/>
            <person name="Yang D."/>
            <person name="Bader C.D."/>
            <person name="Teijaro C.N."/>
            <person name="Fluegel L."/>
            <person name="Davis C.M."/>
            <person name="Simpson J.R."/>
            <person name="Lauterbach L."/>
            <person name="Steele A.D."/>
            <person name="Gui C."/>
            <person name="Meng S."/>
            <person name="Li G."/>
            <person name="Viehrig K."/>
            <person name="Ye F."/>
            <person name="Su P."/>
            <person name="Kiefer A.F."/>
            <person name="Nichols A."/>
            <person name="Cepeda A.J."/>
            <person name="Yan W."/>
            <person name="Fan B."/>
            <person name="Jiang Y."/>
            <person name="Adhikari A."/>
            <person name="Zheng C.-J."/>
            <person name="Schuster L."/>
            <person name="Cowan T.M."/>
            <person name="Smanski M.J."/>
            <person name="Chevrette M.G."/>
            <person name="De Carvalho L.P.S."/>
            <person name="Shen B."/>
        </authorList>
    </citation>
    <scope>NUCLEOTIDE SEQUENCE [LARGE SCALE GENOMIC DNA]</scope>
    <source>
        <strain evidence="3 4">NPDC050403</strain>
    </source>
</reference>
<dbReference type="PANTHER" id="PTHR21340">
    <property type="entry name" value="DIADENOSINE 5,5-P1,P4-TETRAPHOSPHATE PYROPHOSPHOHYDROLASE MUTT"/>
    <property type="match status" value="1"/>
</dbReference>
<dbReference type="EMBL" id="JBFAKC010000001">
    <property type="protein sequence ID" value="MEV0706439.1"/>
    <property type="molecule type" value="Genomic_DNA"/>
</dbReference>
<evidence type="ECO:0000313" key="4">
    <source>
        <dbReference type="Proteomes" id="UP001551695"/>
    </source>
</evidence>
<dbReference type="PANTHER" id="PTHR21340:SF0">
    <property type="entry name" value="BIS(5'-NUCLEOSYL)-TETRAPHOSPHATASE [ASYMMETRICAL]"/>
    <property type="match status" value="1"/>
</dbReference>
<accession>A0ABV3FM02</accession>